<dbReference type="GO" id="GO:0004722">
    <property type="term" value="F:protein serine/threonine phosphatase activity"/>
    <property type="evidence" value="ECO:0007669"/>
    <property type="project" value="InterPro"/>
</dbReference>
<name>A0A1Z5JHS3_FISSO</name>
<evidence type="ECO:0000259" key="2">
    <source>
        <dbReference type="PROSITE" id="PS51746"/>
    </source>
</evidence>
<comment type="caution">
    <text evidence="3">The sequence shown here is derived from an EMBL/GenBank/DDBJ whole genome shotgun (WGS) entry which is preliminary data.</text>
</comment>
<sequence length="478" mass="52733">MLRQCRSVVSHLPYYHSRRSIRSALALRISNSPHQQSHNHTSNTNNNNTNNNNNKMRLISPLIVLTTAAAWSSRPMSSTASMEAASPPNRDPRCPYYGCPKTPHDVHYNYDAVKLALQKIRDTKRIHADRHSVGVLQESIATDAVTLTLIGYKGGQLTDQINQDRAVIVSPYYITKESSSSNTAIQQERILMGVFDGHAPRGEQVSEFAATELPPLLATKLRNALDHCSSSEDIMEKTANVLSETFIELDQRVPADPSGRCTATVVLRQGSKIYVANAGDSRSFIVAYRPSTMRCEIVYMTREDKPNLPEEKARVEAAGGQVYIPIRGTSRVVYQDPETMAPTGLAMSRSIGDWAAGKMGVIPDPIVHVLDIPTIVATEMEGYQVENDGWVGSHEEDDVYIFAISATDGMMDYLDEGDIAKILAHSLFEATGVHPISACEHLVFAAAQAWQQAKQGRYRDDISIAVTALRRPPTRASQ</sequence>
<evidence type="ECO:0000313" key="4">
    <source>
        <dbReference type="Proteomes" id="UP000198406"/>
    </source>
</evidence>
<dbReference type="InterPro" id="IPR015655">
    <property type="entry name" value="PP2C"/>
</dbReference>
<dbReference type="OrthoDB" id="10264738at2759"/>
<accession>A0A1Z5JHS3</accession>
<evidence type="ECO:0000313" key="3">
    <source>
        <dbReference type="EMBL" id="GAX13549.1"/>
    </source>
</evidence>
<protein>
    <recommendedName>
        <fullName evidence="2">PPM-type phosphatase domain-containing protein</fullName>
    </recommendedName>
</protein>
<organism evidence="3 4">
    <name type="scientific">Fistulifera solaris</name>
    <name type="common">Oleaginous diatom</name>
    <dbReference type="NCBI Taxonomy" id="1519565"/>
    <lineage>
        <taxon>Eukaryota</taxon>
        <taxon>Sar</taxon>
        <taxon>Stramenopiles</taxon>
        <taxon>Ochrophyta</taxon>
        <taxon>Bacillariophyta</taxon>
        <taxon>Bacillariophyceae</taxon>
        <taxon>Bacillariophycidae</taxon>
        <taxon>Naviculales</taxon>
        <taxon>Naviculaceae</taxon>
        <taxon>Fistulifera</taxon>
    </lineage>
</organism>
<dbReference type="AlphaFoldDB" id="A0A1Z5JHS3"/>
<dbReference type="EMBL" id="BDSP01000069">
    <property type="protein sequence ID" value="GAX13549.1"/>
    <property type="molecule type" value="Genomic_DNA"/>
</dbReference>
<dbReference type="Gene3D" id="3.60.40.10">
    <property type="entry name" value="PPM-type phosphatase domain"/>
    <property type="match status" value="1"/>
</dbReference>
<evidence type="ECO:0000256" key="1">
    <source>
        <dbReference type="SAM" id="MobiDB-lite"/>
    </source>
</evidence>
<keyword evidence="4" id="KW-1185">Reference proteome</keyword>
<feature type="compositionally biased region" description="Low complexity" evidence="1">
    <location>
        <begin position="38"/>
        <end position="54"/>
    </location>
</feature>
<dbReference type="CDD" id="cd00143">
    <property type="entry name" value="PP2Cc"/>
    <property type="match status" value="1"/>
</dbReference>
<proteinExistence type="predicted"/>
<dbReference type="Proteomes" id="UP000198406">
    <property type="component" value="Unassembled WGS sequence"/>
</dbReference>
<dbReference type="PROSITE" id="PS51746">
    <property type="entry name" value="PPM_2"/>
    <property type="match status" value="1"/>
</dbReference>
<feature type="domain" description="PPM-type phosphatase" evidence="2">
    <location>
        <begin position="149"/>
        <end position="469"/>
    </location>
</feature>
<dbReference type="InterPro" id="IPR001932">
    <property type="entry name" value="PPM-type_phosphatase-like_dom"/>
</dbReference>
<gene>
    <name evidence="3" type="ORF">FisN_27Lh047</name>
</gene>
<dbReference type="Pfam" id="PF00481">
    <property type="entry name" value="PP2C"/>
    <property type="match status" value="1"/>
</dbReference>
<dbReference type="InParanoid" id="A0A1Z5JHS3"/>
<dbReference type="SMART" id="SM00332">
    <property type="entry name" value="PP2Cc"/>
    <property type="match status" value="1"/>
</dbReference>
<dbReference type="PANTHER" id="PTHR47992">
    <property type="entry name" value="PROTEIN PHOSPHATASE"/>
    <property type="match status" value="1"/>
</dbReference>
<dbReference type="SUPFAM" id="SSF81606">
    <property type="entry name" value="PP2C-like"/>
    <property type="match status" value="1"/>
</dbReference>
<reference evidence="3 4" key="1">
    <citation type="journal article" date="2015" name="Plant Cell">
        <title>Oil accumulation by the oleaginous diatom Fistulifera solaris as revealed by the genome and transcriptome.</title>
        <authorList>
            <person name="Tanaka T."/>
            <person name="Maeda Y."/>
            <person name="Veluchamy A."/>
            <person name="Tanaka M."/>
            <person name="Abida H."/>
            <person name="Marechal E."/>
            <person name="Bowler C."/>
            <person name="Muto M."/>
            <person name="Sunaga Y."/>
            <person name="Tanaka M."/>
            <person name="Yoshino T."/>
            <person name="Taniguchi T."/>
            <person name="Fukuda Y."/>
            <person name="Nemoto M."/>
            <person name="Matsumoto M."/>
            <person name="Wong P.S."/>
            <person name="Aburatani S."/>
            <person name="Fujibuchi W."/>
        </authorList>
    </citation>
    <scope>NUCLEOTIDE SEQUENCE [LARGE SCALE GENOMIC DNA]</scope>
    <source>
        <strain evidence="3 4">JPCC DA0580</strain>
    </source>
</reference>
<feature type="region of interest" description="Disordered" evidence="1">
    <location>
        <begin position="32"/>
        <end position="54"/>
    </location>
</feature>
<dbReference type="InterPro" id="IPR036457">
    <property type="entry name" value="PPM-type-like_dom_sf"/>
</dbReference>